<accession>A0A6A2X6Z8</accession>
<proteinExistence type="predicted"/>
<dbReference type="Proteomes" id="UP000436088">
    <property type="component" value="Unassembled WGS sequence"/>
</dbReference>
<dbReference type="EMBL" id="VEPZ02001641">
    <property type="protein sequence ID" value="KAE8664810.1"/>
    <property type="molecule type" value="Genomic_DNA"/>
</dbReference>
<evidence type="ECO:0000313" key="3">
    <source>
        <dbReference type="Proteomes" id="UP000436088"/>
    </source>
</evidence>
<sequence length="110" mass="12590">MVVYIRWRLPKFATVGHPHSQSNLQFNWVNQEKHAVNPLSLNNKDILEDWIADTEVYPEDYENSDWMSLDPPVDNRTPLAPPGEETEDILGTGLTDLDIFNGLKGVKEEI</sequence>
<organism evidence="2 3">
    <name type="scientific">Hibiscus syriacus</name>
    <name type="common">Rose of Sharon</name>
    <dbReference type="NCBI Taxonomy" id="106335"/>
    <lineage>
        <taxon>Eukaryota</taxon>
        <taxon>Viridiplantae</taxon>
        <taxon>Streptophyta</taxon>
        <taxon>Embryophyta</taxon>
        <taxon>Tracheophyta</taxon>
        <taxon>Spermatophyta</taxon>
        <taxon>Magnoliopsida</taxon>
        <taxon>eudicotyledons</taxon>
        <taxon>Gunneridae</taxon>
        <taxon>Pentapetalae</taxon>
        <taxon>rosids</taxon>
        <taxon>malvids</taxon>
        <taxon>Malvales</taxon>
        <taxon>Malvaceae</taxon>
        <taxon>Malvoideae</taxon>
        <taxon>Hibiscus</taxon>
    </lineage>
</organism>
<gene>
    <name evidence="2" type="ORF">F3Y22_tig00112738pilonHSYRG00488</name>
</gene>
<name>A0A6A2X6Z8_HIBSY</name>
<reference evidence="2" key="1">
    <citation type="submission" date="2019-09" db="EMBL/GenBank/DDBJ databases">
        <title>Draft genome information of white flower Hibiscus syriacus.</title>
        <authorList>
            <person name="Kim Y.-M."/>
        </authorList>
    </citation>
    <scope>NUCLEOTIDE SEQUENCE [LARGE SCALE GENOMIC DNA]</scope>
    <source>
        <strain evidence="2">YM2019G1</strain>
    </source>
</reference>
<protein>
    <submittedName>
        <fullName evidence="2">Uncharacterized protein</fullName>
    </submittedName>
</protein>
<feature type="region of interest" description="Disordered" evidence="1">
    <location>
        <begin position="62"/>
        <end position="88"/>
    </location>
</feature>
<dbReference type="AlphaFoldDB" id="A0A6A2X6Z8"/>
<evidence type="ECO:0000256" key="1">
    <source>
        <dbReference type="SAM" id="MobiDB-lite"/>
    </source>
</evidence>
<keyword evidence="3" id="KW-1185">Reference proteome</keyword>
<evidence type="ECO:0000313" key="2">
    <source>
        <dbReference type="EMBL" id="KAE8664810.1"/>
    </source>
</evidence>
<comment type="caution">
    <text evidence="2">The sequence shown here is derived from an EMBL/GenBank/DDBJ whole genome shotgun (WGS) entry which is preliminary data.</text>
</comment>